<comment type="caution">
    <text evidence="4">The sequence shown here is derived from an EMBL/GenBank/DDBJ whole genome shotgun (WGS) entry which is preliminary data.</text>
</comment>
<evidence type="ECO:0000313" key="5">
    <source>
        <dbReference type="Proteomes" id="UP000610760"/>
    </source>
</evidence>
<dbReference type="InterPro" id="IPR049174">
    <property type="entry name" value="Beta-AFase-like"/>
</dbReference>
<dbReference type="PANTHER" id="PTHR43465">
    <property type="entry name" value="DUF1680 DOMAIN PROTEIN (AFU_ORTHOLOGUE AFUA_1G08910)"/>
    <property type="match status" value="1"/>
</dbReference>
<dbReference type="GO" id="GO:0016787">
    <property type="term" value="F:hydrolase activity"/>
    <property type="evidence" value="ECO:0007669"/>
    <property type="project" value="UniProtKB-KW"/>
</dbReference>
<name>A0A926I745_9FIRM</name>
<dbReference type="GO" id="GO:0005975">
    <property type="term" value="P:carbohydrate metabolic process"/>
    <property type="evidence" value="ECO:0007669"/>
    <property type="project" value="InterPro"/>
</dbReference>
<dbReference type="InterPro" id="IPR049049">
    <property type="entry name" value="Beta-AFase-like_GH127_C"/>
</dbReference>
<dbReference type="Pfam" id="PF20736">
    <property type="entry name" value="Glyco_hydro127M"/>
    <property type="match status" value="1"/>
</dbReference>
<dbReference type="InterPro" id="IPR008928">
    <property type="entry name" value="6-hairpin_glycosidase_sf"/>
</dbReference>
<evidence type="ECO:0000259" key="1">
    <source>
        <dbReference type="Pfam" id="PF07944"/>
    </source>
</evidence>
<dbReference type="AlphaFoldDB" id="A0A926I745"/>
<dbReference type="Pfam" id="PF07944">
    <property type="entry name" value="Beta-AFase-like_GH127_cat"/>
    <property type="match status" value="1"/>
</dbReference>
<feature type="domain" description="Non-reducing end beta-L-arabinofuranosidase-like GH127 C-terminal" evidence="3">
    <location>
        <begin position="498"/>
        <end position="602"/>
    </location>
</feature>
<dbReference type="RefSeq" id="WP_249294524.1">
    <property type="nucleotide sequence ID" value="NZ_JACRSV010000001.1"/>
</dbReference>
<keyword evidence="4" id="KW-0378">Hydrolase</keyword>
<reference evidence="4" key="1">
    <citation type="submission" date="2020-08" db="EMBL/GenBank/DDBJ databases">
        <title>Genome public.</title>
        <authorList>
            <person name="Liu C."/>
            <person name="Sun Q."/>
        </authorList>
    </citation>
    <scope>NUCLEOTIDE SEQUENCE</scope>
    <source>
        <strain evidence="4">NSJ-33</strain>
    </source>
</reference>
<feature type="domain" description="Non-reducing end beta-L-arabinofuranosidase-like GH127 middle" evidence="2">
    <location>
        <begin position="414"/>
        <end position="494"/>
    </location>
</feature>
<dbReference type="PANTHER" id="PTHR43465:SF2">
    <property type="entry name" value="DUF1680 DOMAIN PROTEIN (AFU_ORTHOLOGUE AFUA_1G08910)"/>
    <property type="match status" value="1"/>
</dbReference>
<dbReference type="Pfam" id="PF20737">
    <property type="entry name" value="Glyco_hydro127C"/>
    <property type="match status" value="1"/>
</dbReference>
<organism evidence="4 5">
    <name type="scientific">Fumia xinanensis</name>
    <dbReference type="NCBI Taxonomy" id="2763659"/>
    <lineage>
        <taxon>Bacteria</taxon>
        <taxon>Bacillati</taxon>
        <taxon>Bacillota</taxon>
        <taxon>Clostridia</taxon>
        <taxon>Eubacteriales</taxon>
        <taxon>Oscillospiraceae</taxon>
        <taxon>Fumia</taxon>
    </lineage>
</organism>
<dbReference type="Proteomes" id="UP000610760">
    <property type="component" value="Unassembled WGS sequence"/>
</dbReference>
<accession>A0A926I745</accession>
<evidence type="ECO:0000259" key="2">
    <source>
        <dbReference type="Pfam" id="PF20736"/>
    </source>
</evidence>
<dbReference type="EMBL" id="JACRSV010000001">
    <property type="protein sequence ID" value="MBC8559634.1"/>
    <property type="molecule type" value="Genomic_DNA"/>
</dbReference>
<protein>
    <submittedName>
        <fullName evidence="4">Glycoside hydrolase family 127 protein</fullName>
    </submittedName>
</protein>
<keyword evidence="5" id="KW-1185">Reference proteome</keyword>
<evidence type="ECO:0000259" key="3">
    <source>
        <dbReference type="Pfam" id="PF20737"/>
    </source>
</evidence>
<sequence length="605" mass="69269">MEKIDFSNTKINNGFWKQKQDMVKNSTLYSVYDRFVDTHRFDALSCRWKAGDPDMPHIFWDSDVAKWMEGAAYILQEKRDEKLEAIIDDAIDNIVKNSDENGYFNSHYLVTEQDKRFSDRSCHELYCAGHLIEAAIAYNNATGKGKFIKAMCKFADYIEKVFKIEKSAAFTTPGHPELELALVKLYDATGERRYLELSKFFIDEHGTKKEEHDSNYDYNNLLYNQDEMPLRKRSTAEGHCVRALYLLCGAADIADRYNDCELKDACKRVFDDIANNKVYITGGVGSSHLGEAFTVPYHLPNRTAYTETCAAISLAMFCNRMLQIDTDSKYADMAERAIYNGFLSGVSMDGKSFFYENPLEIDPRFNHVNPSVINKERFPITQRLEVFDCSCCPPNIVRFIPSIADFLYTYNDETVYVHQYMDSVTAYGEISISQNTGYPADGEIKIKCTAPQKKIALRIPSWCQNFSLNVDYTLKNGYAYIEMNDSIEIELKLHMPVVFIKANKRVHENAGRIAVMRGPVVYCGEAVDNGNDLRCIEIDTNAPAKIEEGEFILPSVTLQAFRQKDDDKLYSPVGDDYEPCTLKLIPYYAFANRGESEMLVWFLKK</sequence>
<feature type="domain" description="Non-reducing end beta-L-arabinofuranosidase-like GH127 catalytic" evidence="1">
    <location>
        <begin position="10"/>
        <end position="404"/>
    </location>
</feature>
<proteinExistence type="predicted"/>
<dbReference type="InterPro" id="IPR049046">
    <property type="entry name" value="Beta-AFase-like_GH127_middle"/>
</dbReference>
<gene>
    <name evidence="4" type="ORF">H8710_06045</name>
</gene>
<dbReference type="SUPFAM" id="SSF48208">
    <property type="entry name" value="Six-hairpin glycosidases"/>
    <property type="match status" value="1"/>
</dbReference>
<dbReference type="InterPro" id="IPR012878">
    <property type="entry name" value="Beta-AFase-like_GH127_cat"/>
</dbReference>
<evidence type="ECO:0000313" key="4">
    <source>
        <dbReference type="EMBL" id="MBC8559634.1"/>
    </source>
</evidence>